<keyword evidence="7" id="KW-0418">Kinase</keyword>
<dbReference type="Proteomes" id="UP000886841">
    <property type="component" value="Unassembled WGS sequence"/>
</dbReference>
<dbReference type="GO" id="GO:0005886">
    <property type="term" value="C:plasma membrane"/>
    <property type="evidence" value="ECO:0007669"/>
    <property type="project" value="TreeGrafter"/>
</dbReference>
<dbReference type="Gene3D" id="3.30.565.10">
    <property type="entry name" value="Histidine kinase-like ATPase, C-terminal domain"/>
    <property type="match status" value="1"/>
</dbReference>
<feature type="transmembrane region" description="Helical" evidence="11">
    <location>
        <begin position="12"/>
        <end position="33"/>
    </location>
</feature>
<feature type="domain" description="HAMP" evidence="13">
    <location>
        <begin position="174"/>
        <end position="228"/>
    </location>
</feature>
<evidence type="ECO:0000256" key="11">
    <source>
        <dbReference type="SAM" id="Phobius"/>
    </source>
</evidence>
<dbReference type="PANTHER" id="PTHR45436">
    <property type="entry name" value="SENSOR HISTIDINE KINASE YKOH"/>
    <property type="match status" value="1"/>
</dbReference>
<dbReference type="InterPro" id="IPR003660">
    <property type="entry name" value="HAMP_dom"/>
</dbReference>
<dbReference type="Pfam" id="PF00672">
    <property type="entry name" value="HAMP"/>
    <property type="match status" value="1"/>
</dbReference>
<dbReference type="InterPro" id="IPR050428">
    <property type="entry name" value="TCS_sensor_his_kinase"/>
</dbReference>
<dbReference type="Gene3D" id="1.10.287.130">
    <property type="match status" value="1"/>
</dbReference>
<evidence type="ECO:0000256" key="8">
    <source>
        <dbReference type="ARBA" id="ARBA00022989"/>
    </source>
</evidence>
<dbReference type="CDD" id="cd00075">
    <property type="entry name" value="HATPase"/>
    <property type="match status" value="1"/>
</dbReference>
<name>A0A9D1JGD5_9FIRM</name>
<dbReference type="SUPFAM" id="SSF47384">
    <property type="entry name" value="Homodimeric domain of signal transducing histidine kinase"/>
    <property type="match status" value="1"/>
</dbReference>
<feature type="transmembrane region" description="Helical" evidence="11">
    <location>
        <begin position="153"/>
        <end position="173"/>
    </location>
</feature>
<evidence type="ECO:0000256" key="10">
    <source>
        <dbReference type="ARBA" id="ARBA00023136"/>
    </source>
</evidence>
<dbReference type="InterPro" id="IPR003661">
    <property type="entry name" value="HisK_dim/P_dom"/>
</dbReference>
<dbReference type="EC" id="2.7.13.3" evidence="3"/>
<dbReference type="SMART" id="SM00388">
    <property type="entry name" value="HisKA"/>
    <property type="match status" value="1"/>
</dbReference>
<comment type="catalytic activity">
    <reaction evidence="1">
        <text>ATP + protein L-histidine = ADP + protein N-phospho-L-histidine.</text>
        <dbReference type="EC" id="2.7.13.3"/>
    </reaction>
</comment>
<evidence type="ECO:0000256" key="7">
    <source>
        <dbReference type="ARBA" id="ARBA00022777"/>
    </source>
</evidence>
<keyword evidence="5" id="KW-0808">Transferase</keyword>
<evidence type="ECO:0000256" key="3">
    <source>
        <dbReference type="ARBA" id="ARBA00012438"/>
    </source>
</evidence>
<dbReference type="PRINTS" id="PR00344">
    <property type="entry name" value="BCTRLSENSOR"/>
</dbReference>
<dbReference type="AlphaFoldDB" id="A0A9D1JGD5"/>
<keyword evidence="9" id="KW-0902">Two-component regulatory system</keyword>
<keyword evidence="6 11" id="KW-0812">Transmembrane</keyword>
<dbReference type="SMART" id="SM00304">
    <property type="entry name" value="HAMP"/>
    <property type="match status" value="1"/>
</dbReference>
<dbReference type="CDD" id="cd06225">
    <property type="entry name" value="HAMP"/>
    <property type="match status" value="1"/>
</dbReference>
<dbReference type="GO" id="GO:0000155">
    <property type="term" value="F:phosphorelay sensor kinase activity"/>
    <property type="evidence" value="ECO:0007669"/>
    <property type="project" value="InterPro"/>
</dbReference>
<protein>
    <recommendedName>
        <fullName evidence="3">histidine kinase</fullName>
        <ecNumber evidence="3">2.7.13.3</ecNumber>
    </recommendedName>
</protein>
<feature type="domain" description="Histidine kinase" evidence="12">
    <location>
        <begin position="236"/>
        <end position="451"/>
    </location>
</feature>
<dbReference type="PROSITE" id="PS50109">
    <property type="entry name" value="HIS_KIN"/>
    <property type="match status" value="1"/>
</dbReference>
<evidence type="ECO:0000256" key="2">
    <source>
        <dbReference type="ARBA" id="ARBA00004370"/>
    </source>
</evidence>
<evidence type="ECO:0000256" key="4">
    <source>
        <dbReference type="ARBA" id="ARBA00022553"/>
    </source>
</evidence>
<keyword evidence="4" id="KW-0597">Phosphoprotein</keyword>
<dbReference type="EMBL" id="DVHU01000076">
    <property type="protein sequence ID" value="HIR93416.1"/>
    <property type="molecule type" value="Genomic_DNA"/>
</dbReference>
<evidence type="ECO:0000259" key="12">
    <source>
        <dbReference type="PROSITE" id="PS50109"/>
    </source>
</evidence>
<dbReference type="FunFam" id="3.30.565.10:FF:000006">
    <property type="entry name" value="Sensor histidine kinase WalK"/>
    <property type="match status" value="1"/>
</dbReference>
<proteinExistence type="predicted"/>
<dbReference type="Gene3D" id="6.10.340.10">
    <property type="match status" value="1"/>
</dbReference>
<dbReference type="PROSITE" id="PS50885">
    <property type="entry name" value="HAMP"/>
    <property type="match status" value="1"/>
</dbReference>
<evidence type="ECO:0000256" key="5">
    <source>
        <dbReference type="ARBA" id="ARBA00022679"/>
    </source>
</evidence>
<evidence type="ECO:0000313" key="15">
    <source>
        <dbReference type="Proteomes" id="UP000886841"/>
    </source>
</evidence>
<sequence>MKKLSLKMKLTLLYTALMMAVICISLGILFSLSSHQILASVQMRLRERVFEAAEDVEYDHGQLEFDSDLNDLEKGVYLSVYDSGGTFLYGRTPQSFSNTMAFADGSLRREPQEGQDYYVLDAYAYVEDYGNVYIRGVSSATEAEASMLVVRNLALILLPMMAVLTAVLGYFMTRRTLKPVSLMTETVQQIRREKDLSRRIDLGEGRDEIYRLARTFDELLAQVETSLKREQQFTSDVSHELRTPVSSMMLQCEELLAREDLDEEIRRGVLFLEQKVRYLSQMISQLLMISRADQGRQQLMLEGLDFSELTEMAALEAREMAESRGIQVETDIQPGVTLCGDETLLIRMWMNLLENAVRYGKEQGHIYLWLRRQQDTVSGGVKDDGIGISQEDLPHIWERFYQADAARTVSGSSGLGLSMVAWIVRAHQGEIRAESVLGEGSVFSFTFPAAGAAEK</sequence>
<dbReference type="SUPFAM" id="SSF158472">
    <property type="entry name" value="HAMP domain-like"/>
    <property type="match status" value="1"/>
</dbReference>
<dbReference type="InterPro" id="IPR036097">
    <property type="entry name" value="HisK_dim/P_sf"/>
</dbReference>
<dbReference type="Pfam" id="PF02518">
    <property type="entry name" value="HATPase_c"/>
    <property type="match status" value="1"/>
</dbReference>
<comment type="caution">
    <text evidence="14">The sequence shown here is derived from an EMBL/GenBank/DDBJ whole genome shotgun (WGS) entry which is preliminary data.</text>
</comment>
<gene>
    <name evidence="14" type="ORF">IAB98_08380</name>
</gene>
<evidence type="ECO:0000256" key="9">
    <source>
        <dbReference type="ARBA" id="ARBA00023012"/>
    </source>
</evidence>
<dbReference type="SMART" id="SM00387">
    <property type="entry name" value="HATPase_c"/>
    <property type="match status" value="1"/>
</dbReference>
<dbReference type="SUPFAM" id="SSF55874">
    <property type="entry name" value="ATPase domain of HSP90 chaperone/DNA topoisomerase II/histidine kinase"/>
    <property type="match status" value="1"/>
</dbReference>
<accession>A0A9D1JGD5</accession>
<dbReference type="CDD" id="cd00082">
    <property type="entry name" value="HisKA"/>
    <property type="match status" value="1"/>
</dbReference>
<dbReference type="PANTHER" id="PTHR45436:SF5">
    <property type="entry name" value="SENSOR HISTIDINE KINASE TRCS"/>
    <property type="match status" value="1"/>
</dbReference>
<dbReference type="InterPro" id="IPR005467">
    <property type="entry name" value="His_kinase_dom"/>
</dbReference>
<dbReference type="Pfam" id="PF00512">
    <property type="entry name" value="HisKA"/>
    <property type="match status" value="1"/>
</dbReference>
<dbReference type="InterPro" id="IPR003594">
    <property type="entry name" value="HATPase_dom"/>
</dbReference>
<evidence type="ECO:0000256" key="6">
    <source>
        <dbReference type="ARBA" id="ARBA00022692"/>
    </source>
</evidence>
<dbReference type="InterPro" id="IPR004358">
    <property type="entry name" value="Sig_transdc_His_kin-like_C"/>
</dbReference>
<dbReference type="InterPro" id="IPR036890">
    <property type="entry name" value="HATPase_C_sf"/>
</dbReference>
<comment type="subcellular location">
    <subcellularLocation>
        <location evidence="2">Membrane</location>
    </subcellularLocation>
</comment>
<reference evidence="14" key="2">
    <citation type="journal article" date="2021" name="PeerJ">
        <title>Extensive microbial diversity within the chicken gut microbiome revealed by metagenomics and culture.</title>
        <authorList>
            <person name="Gilroy R."/>
            <person name="Ravi A."/>
            <person name="Getino M."/>
            <person name="Pursley I."/>
            <person name="Horton D.L."/>
            <person name="Alikhan N.F."/>
            <person name="Baker D."/>
            <person name="Gharbi K."/>
            <person name="Hall N."/>
            <person name="Watson M."/>
            <person name="Adriaenssens E.M."/>
            <person name="Foster-Nyarko E."/>
            <person name="Jarju S."/>
            <person name="Secka A."/>
            <person name="Antonio M."/>
            <person name="Oren A."/>
            <person name="Chaudhuri R.R."/>
            <person name="La Ragione R."/>
            <person name="Hildebrand F."/>
            <person name="Pallen M.J."/>
        </authorList>
    </citation>
    <scope>NUCLEOTIDE SEQUENCE</scope>
    <source>
        <strain evidence="14">ChiSxjej1B13-7041</strain>
    </source>
</reference>
<organism evidence="14 15">
    <name type="scientific">Candidatus Egerieimonas intestinavium</name>
    <dbReference type="NCBI Taxonomy" id="2840777"/>
    <lineage>
        <taxon>Bacteria</taxon>
        <taxon>Bacillati</taxon>
        <taxon>Bacillota</taxon>
        <taxon>Clostridia</taxon>
        <taxon>Lachnospirales</taxon>
        <taxon>Lachnospiraceae</taxon>
        <taxon>Lachnospiraceae incertae sedis</taxon>
        <taxon>Candidatus Egerieimonas</taxon>
    </lineage>
</organism>
<evidence type="ECO:0000313" key="14">
    <source>
        <dbReference type="EMBL" id="HIR93416.1"/>
    </source>
</evidence>
<keyword evidence="10 11" id="KW-0472">Membrane</keyword>
<evidence type="ECO:0000256" key="1">
    <source>
        <dbReference type="ARBA" id="ARBA00000085"/>
    </source>
</evidence>
<evidence type="ECO:0000259" key="13">
    <source>
        <dbReference type="PROSITE" id="PS50885"/>
    </source>
</evidence>
<reference evidence="14" key="1">
    <citation type="submission" date="2020-10" db="EMBL/GenBank/DDBJ databases">
        <authorList>
            <person name="Gilroy R."/>
        </authorList>
    </citation>
    <scope>NUCLEOTIDE SEQUENCE</scope>
    <source>
        <strain evidence="14">ChiSxjej1B13-7041</strain>
    </source>
</reference>
<keyword evidence="8 11" id="KW-1133">Transmembrane helix</keyword>